<keyword evidence="4" id="KW-1185">Reference proteome</keyword>
<dbReference type="InterPro" id="IPR026057">
    <property type="entry name" value="TBL_C"/>
</dbReference>
<comment type="caution">
    <text evidence="3">The sequence shown here is derived from an EMBL/GenBank/DDBJ whole genome shotgun (WGS) entry which is preliminary data.</text>
</comment>
<evidence type="ECO:0000259" key="2">
    <source>
        <dbReference type="Pfam" id="PF13839"/>
    </source>
</evidence>
<dbReference type="GO" id="GO:0016413">
    <property type="term" value="F:O-acetyltransferase activity"/>
    <property type="evidence" value="ECO:0007669"/>
    <property type="project" value="InterPro"/>
</dbReference>
<dbReference type="Pfam" id="PF13839">
    <property type="entry name" value="PC-Esterase"/>
    <property type="match status" value="2"/>
</dbReference>
<evidence type="ECO:0000313" key="3">
    <source>
        <dbReference type="EMBL" id="ORY81280.1"/>
    </source>
</evidence>
<evidence type="ECO:0000313" key="4">
    <source>
        <dbReference type="Proteomes" id="UP000193467"/>
    </source>
</evidence>
<proteinExistence type="inferred from homology"/>
<dbReference type="InParanoid" id="A0A1Y2FBI7"/>
<protein>
    <submittedName>
        <fullName evidence="3">GDSL/SGNH-like acyl-esterase family found in Pmr5 and Cas1p-domain-containing protein</fullName>
    </submittedName>
</protein>
<gene>
    <name evidence="3" type="ORF">BCR35DRAFT_325112</name>
</gene>
<dbReference type="InterPro" id="IPR029962">
    <property type="entry name" value="TBL"/>
</dbReference>
<evidence type="ECO:0000256" key="1">
    <source>
        <dbReference type="ARBA" id="ARBA00007727"/>
    </source>
</evidence>
<comment type="similarity">
    <text evidence="1">Belongs to the PC-esterase family. TBL subfamily.</text>
</comment>
<accession>A0A1Y2FBI7</accession>
<dbReference type="OrthoDB" id="630188at2759"/>
<dbReference type="EMBL" id="MCGR01000023">
    <property type="protein sequence ID" value="ORY81280.1"/>
    <property type="molecule type" value="Genomic_DNA"/>
</dbReference>
<dbReference type="AlphaFoldDB" id="A0A1Y2FBI7"/>
<dbReference type="PANTHER" id="PTHR32285:SF48">
    <property type="entry name" value="PROTEIN TRICHOME BIREFRINGENCE-LIKE 19"/>
    <property type="match status" value="1"/>
</dbReference>
<reference evidence="3 4" key="1">
    <citation type="submission" date="2016-07" db="EMBL/GenBank/DDBJ databases">
        <title>Pervasive Adenine N6-methylation of Active Genes in Fungi.</title>
        <authorList>
            <consortium name="DOE Joint Genome Institute"/>
            <person name="Mondo S.J."/>
            <person name="Dannebaum R.O."/>
            <person name="Kuo R.C."/>
            <person name="Labutti K."/>
            <person name="Haridas S."/>
            <person name="Kuo A."/>
            <person name="Salamov A."/>
            <person name="Ahrendt S.R."/>
            <person name="Lipzen A."/>
            <person name="Sullivan W."/>
            <person name="Andreopoulos W.B."/>
            <person name="Clum A."/>
            <person name="Lindquist E."/>
            <person name="Daum C."/>
            <person name="Ramamoorthy G.K."/>
            <person name="Gryganskyi A."/>
            <person name="Culley D."/>
            <person name="Magnuson J.K."/>
            <person name="James T.Y."/>
            <person name="O'Malley M.A."/>
            <person name="Stajich J.E."/>
            <person name="Spatafora J.W."/>
            <person name="Visel A."/>
            <person name="Grigoriev I.V."/>
        </authorList>
    </citation>
    <scope>NUCLEOTIDE SEQUENCE [LARGE SCALE GENOMIC DNA]</scope>
    <source>
        <strain evidence="3 4">62-1032</strain>
    </source>
</reference>
<dbReference type="Proteomes" id="UP000193467">
    <property type="component" value="Unassembled WGS sequence"/>
</dbReference>
<feature type="domain" description="Trichome birefringence-like C-terminal" evidence="2">
    <location>
        <begin position="137"/>
        <end position="246"/>
    </location>
</feature>
<name>A0A1Y2FBI7_9BASI</name>
<dbReference type="PANTHER" id="PTHR32285">
    <property type="entry name" value="PROTEIN TRICHOME BIREFRINGENCE-LIKE 9-RELATED"/>
    <property type="match status" value="1"/>
</dbReference>
<organism evidence="3 4">
    <name type="scientific">Leucosporidium creatinivorum</name>
    <dbReference type="NCBI Taxonomy" id="106004"/>
    <lineage>
        <taxon>Eukaryota</taxon>
        <taxon>Fungi</taxon>
        <taxon>Dikarya</taxon>
        <taxon>Basidiomycota</taxon>
        <taxon>Pucciniomycotina</taxon>
        <taxon>Microbotryomycetes</taxon>
        <taxon>Leucosporidiales</taxon>
        <taxon>Leucosporidium</taxon>
    </lineage>
</organism>
<sequence>MSSYASLIPPKTQRTYTIAVLLLGLFLVLSGTWRQRDHLPTFDALAGEPYCASDQLAVGQWLPIQFDARTWPILKDSAGYLCSDNRHALMCGTSEPSQLPRLAAANSWRWKPQGCALRPFDAAALSHRLGANSRKGTKGRGILFVGDSLQLQQVQSFECLMGRHVQEGFISDYEVGSLELSNGAGKLEFVRTDYTVQPEDWTLMYPETEEPANHTRFDRKWTHMVEDKEFVVLNTGAHWGDHRSMWIERYTNMAKEVIAFIDQFPHITLIVRTSVPGHTNCSQYSAPLLEDDPDSHNSYNWQGFTLFNNVWRDILAKHPKHILLDVGATSLRGDGHRNPDVDCLHYCLPGPVDTWNTLLYHIIMGL</sequence>
<feature type="domain" description="Trichome birefringence-like C-terminal" evidence="2">
    <location>
        <begin position="268"/>
        <end position="361"/>
    </location>
</feature>